<dbReference type="PANTHER" id="PTHR46268:SF6">
    <property type="entry name" value="UNIVERSAL STRESS PROTEIN UP12"/>
    <property type="match status" value="1"/>
</dbReference>
<comment type="similarity">
    <text evidence="1">Belongs to the universal stress protein A family.</text>
</comment>
<dbReference type="InterPro" id="IPR014729">
    <property type="entry name" value="Rossmann-like_a/b/a_fold"/>
</dbReference>
<reference evidence="3" key="1">
    <citation type="submission" date="2021-03" db="EMBL/GenBank/DDBJ databases">
        <title>Alkalibacter marinus sp. nov., isolated from tidal flat sediment.</title>
        <authorList>
            <person name="Namirimu T."/>
            <person name="Yang J.-A."/>
            <person name="Yang S.-H."/>
            <person name="Kim Y.-J."/>
            <person name="Kwon K.K."/>
        </authorList>
    </citation>
    <scope>NUCLEOTIDE SEQUENCE</scope>
    <source>
        <strain evidence="3">ES005</strain>
    </source>
</reference>
<dbReference type="KEGG" id="alka:J0B03_03705"/>
<evidence type="ECO:0000313" key="4">
    <source>
        <dbReference type="Proteomes" id="UP000663499"/>
    </source>
</evidence>
<proteinExistence type="inferred from homology"/>
<sequence length="151" mass="15799">MKKVLLPIDGSEFSDRAIEKAVSMIKSCGSEVYLLHVSGGDVSSLYDSTFAATAGMTVEGYFMEAEGQGKELLETAKAKIQEGAPDNKVETILLTGPGDVATRIIGAAEELGADVIIMGSEGASSATKGFMLGSVTNKVLYRTTTPVMVVK</sequence>
<evidence type="ECO:0000313" key="3">
    <source>
        <dbReference type="EMBL" id="QSX09186.1"/>
    </source>
</evidence>
<dbReference type="SUPFAM" id="SSF52402">
    <property type="entry name" value="Adenine nucleotide alpha hydrolases-like"/>
    <property type="match status" value="1"/>
</dbReference>
<dbReference type="InterPro" id="IPR006016">
    <property type="entry name" value="UspA"/>
</dbReference>
<evidence type="ECO:0000259" key="2">
    <source>
        <dbReference type="Pfam" id="PF00582"/>
    </source>
</evidence>
<dbReference type="InterPro" id="IPR006015">
    <property type="entry name" value="Universal_stress_UspA"/>
</dbReference>
<dbReference type="CDD" id="cd00293">
    <property type="entry name" value="USP-like"/>
    <property type="match status" value="1"/>
</dbReference>
<dbReference type="AlphaFoldDB" id="A0A974XGC8"/>
<dbReference type="Gene3D" id="3.40.50.620">
    <property type="entry name" value="HUPs"/>
    <property type="match status" value="1"/>
</dbReference>
<protein>
    <submittedName>
        <fullName evidence="3">Universal stress protein</fullName>
    </submittedName>
</protein>
<evidence type="ECO:0000256" key="1">
    <source>
        <dbReference type="ARBA" id="ARBA00008791"/>
    </source>
</evidence>
<keyword evidence="4" id="KW-1185">Reference proteome</keyword>
<dbReference type="PRINTS" id="PR01438">
    <property type="entry name" value="UNVRSLSTRESS"/>
</dbReference>
<dbReference type="Pfam" id="PF00582">
    <property type="entry name" value="Usp"/>
    <property type="match status" value="1"/>
</dbReference>
<accession>A0A974XGC8</accession>
<dbReference type="EMBL" id="CP071444">
    <property type="protein sequence ID" value="QSX09186.1"/>
    <property type="molecule type" value="Genomic_DNA"/>
</dbReference>
<organism evidence="3 4">
    <name type="scientific">Alkalibacter rhizosphaerae</name>
    <dbReference type="NCBI Taxonomy" id="2815577"/>
    <lineage>
        <taxon>Bacteria</taxon>
        <taxon>Bacillati</taxon>
        <taxon>Bacillota</taxon>
        <taxon>Clostridia</taxon>
        <taxon>Eubacteriales</taxon>
        <taxon>Eubacteriaceae</taxon>
        <taxon>Alkalibacter</taxon>
    </lineage>
</organism>
<dbReference type="RefSeq" id="WP_207300525.1">
    <property type="nucleotide sequence ID" value="NZ_CP071444.1"/>
</dbReference>
<dbReference type="Proteomes" id="UP000663499">
    <property type="component" value="Chromosome"/>
</dbReference>
<gene>
    <name evidence="3" type="ORF">J0B03_03705</name>
</gene>
<name>A0A974XGC8_9FIRM</name>
<dbReference type="PANTHER" id="PTHR46268">
    <property type="entry name" value="STRESS RESPONSE PROTEIN NHAX"/>
    <property type="match status" value="1"/>
</dbReference>
<feature type="domain" description="UspA" evidence="2">
    <location>
        <begin position="1"/>
        <end position="151"/>
    </location>
</feature>